<organism evidence="1 2">
    <name type="scientific">Candidatus Altarchaeum hamiconexum</name>
    <dbReference type="NCBI Taxonomy" id="1803513"/>
    <lineage>
        <taxon>Archaea</taxon>
        <taxon>Candidatus Altarchaeota</taxon>
        <taxon>Candidatus Altiarchaeia</taxon>
        <taxon>Candidatus Altarchaeales</taxon>
        <taxon>Candidatus Altarchaeaceae</taxon>
        <taxon>Candidatus Altarchaeum</taxon>
    </lineage>
</organism>
<sequence length="180" mass="20843">MKSEEMPFYKVLRTSEPGSVAIIITRERPDKNIQYINILVDMWKIGLKSCFGDKNMSKDKFNSHYAYMCGKMQTDFIECDINEAKWIIKYGLRIANELKLPIPKEFYELKDIIGNLDDVKVEGSLYKCYMCGKNDLPEEAVDCIKDITLHEVERGVCGTPDEIMSLFICEECSEKPEKKK</sequence>
<dbReference type="Proteomes" id="UP000768163">
    <property type="component" value="Unassembled WGS sequence"/>
</dbReference>
<protein>
    <submittedName>
        <fullName evidence="1">Uncharacterized protein</fullName>
    </submittedName>
</protein>
<proteinExistence type="predicted"/>
<accession>A0A8J7YSJ3</accession>
<reference evidence="1" key="1">
    <citation type="submission" date="2019-11" db="EMBL/GenBank/DDBJ databases">
        <title>Lipid analysis of CO2-rich subsurface aquifers suggests an autotrophy-based deep biosphere with lysolipids enriched in CPR bacteria.</title>
        <authorList>
            <person name="Probst A.J."/>
            <person name="Elling F.J."/>
            <person name="Castelle C.J."/>
            <person name="Zhu Q."/>
            <person name="Elvert M."/>
            <person name="Birarda G."/>
            <person name="Holman H.-Y."/>
            <person name="Lane K.R."/>
            <person name="Ladd B."/>
            <person name="Ryan M.C."/>
            <person name="Woyke T."/>
            <person name="Hinrichs K.-U."/>
            <person name="Banfield J.F."/>
        </authorList>
    </citation>
    <scope>NUCLEOTIDE SEQUENCE</scope>
    <source>
        <strain evidence="1">CG_2015-01_33_1645</strain>
    </source>
</reference>
<dbReference type="AlphaFoldDB" id="A0A8J7YSJ3"/>
<name>A0A8J7YSJ3_9ARCH</name>
<dbReference type="EMBL" id="JAACVF010000126">
    <property type="protein sequence ID" value="NCN65334.1"/>
    <property type="molecule type" value="Genomic_DNA"/>
</dbReference>
<evidence type="ECO:0000313" key="2">
    <source>
        <dbReference type="Proteomes" id="UP000768163"/>
    </source>
</evidence>
<evidence type="ECO:0000313" key="1">
    <source>
        <dbReference type="EMBL" id="NCN65334.1"/>
    </source>
</evidence>
<gene>
    <name evidence="1" type="ORF">GW910_04660</name>
</gene>
<comment type="caution">
    <text evidence="1">The sequence shown here is derived from an EMBL/GenBank/DDBJ whole genome shotgun (WGS) entry which is preliminary data.</text>
</comment>